<dbReference type="GO" id="GO:0006888">
    <property type="term" value="P:endoplasmic reticulum to Golgi vesicle-mediated transport"/>
    <property type="evidence" value="ECO:0007669"/>
    <property type="project" value="TreeGrafter"/>
</dbReference>
<feature type="transmembrane region" description="Helical" evidence="6">
    <location>
        <begin position="48"/>
        <end position="69"/>
    </location>
</feature>
<comment type="subcellular location">
    <subcellularLocation>
        <location evidence="1">Endoplasmic reticulum-Golgi intermediate compartment membrane</location>
        <topology evidence="1">Multi-pass membrane protein</topology>
    </subcellularLocation>
</comment>
<dbReference type="EMBL" id="MTYJ01000029">
    <property type="protein sequence ID" value="OQV20625.1"/>
    <property type="molecule type" value="Genomic_DNA"/>
</dbReference>
<evidence type="ECO:0000256" key="5">
    <source>
        <dbReference type="ARBA" id="ARBA00023136"/>
    </source>
</evidence>
<evidence type="ECO:0000313" key="10">
    <source>
        <dbReference type="Proteomes" id="UP000192578"/>
    </source>
</evidence>
<dbReference type="Proteomes" id="UP000192578">
    <property type="component" value="Unassembled WGS sequence"/>
</dbReference>
<organism evidence="9 10">
    <name type="scientific">Hypsibius exemplaris</name>
    <name type="common">Freshwater tardigrade</name>
    <dbReference type="NCBI Taxonomy" id="2072580"/>
    <lineage>
        <taxon>Eukaryota</taxon>
        <taxon>Metazoa</taxon>
        <taxon>Ecdysozoa</taxon>
        <taxon>Tardigrada</taxon>
        <taxon>Eutardigrada</taxon>
        <taxon>Parachela</taxon>
        <taxon>Hypsibioidea</taxon>
        <taxon>Hypsibiidae</taxon>
        <taxon>Hypsibius</taxon>
    </lineage>
</organism>
<feature type="domain" description="Endoplasmic reticulum vesicle transporter N-terminal" evidence="8">
    <location>
        <begin position="28"/>
        <end position="114"/>
    </location>
</feature>
<protein>
    <submittedName>
        <fullName evidence="9">Endoplasmic reticulum-Golgi intermediate compartment protein 2</fullName>
    </submittedName>
</protein>
<comment type="similarity">
    <text evidence="2">Belongs to the ERGIC family.</text>
</comment>
<evidence type="ECO:0000259" key="7">
    <source>
        <dbReference type="Pfam" id="PF07970"/>
    </source>
</evidence>
<feature type="transmembrane region" description="Helical" evidence="6">
    <location>
        <begin position="331"/>
        <end position="357"/>
    </location>
</feature>
<feature type="domain" description="Endoplasmic reticulum vesicle transporter C-terminal" evidence="7">
    <location>
        <begin position="185"/>
        <end position="348"/>
    </location>
</feature>
<dbReference type="GO" id="GO:0030134">
    <property type="term" value="C:COPII-coated ER to Golgi transport vesicle"/>
    <property type="evidence" value="ECO:0007669"/>
    <property type="project" value="TreeGrafter"/>
</dbReference>
<gene>
    <name evidence="9" type="ORF">BV898_05443</name>
</gene>
<dbReference type="Pfam" id="PF13850">
    <property type="entry name" value="ERGIC_N"/>
    <property type="match status" value="1"/>
</dbReference>
<accession>A0A1W0WZN3</accession>
<evidence type="ECO:0000256" key="3">
    <source>
        <dbReference type="ARBA" id="ARBA00022692"/>
    </source>
</evidence>
<dbReference type="GO" id="GO:0033116">
    <property type="term" value="C:endoplasmic reticulum-Golgi intermediate compartment membrane"/>
    <property type="evidence" value="ECO:0007669"/>
    <property type="project" value="UniProtKB-SubCell"/>
</dbReference>
<evidence type="ECO:0000256" key="2">
    <source>
        <dbReference type="ARBA" id="ARBA00005648"/>
    </source>
</evidence>
<name>A0A1W0WZN3_HYPEX</name>
<keyword evidence="10" id="KW-1185">Reference proteome</keyword>
<dbReference type="Pfam" id="PF07970">
    <property type="entry name" value="COPIIcoated_ERV"/>
    <property type="match status" value="1"/>
</dbReference>
<dbReference type="OrthoDB" id="5541786at2759"/>
<dbReference type="GO" id="GO:0006890">
    <property type="term" value="P:retrograde vesicle-mediated transport, Golgi to endoplasmic reticulum"/>
    <property type="evidence" value="ECO:0007669"/>
    <property type="project" value="TreeGrafter"/>
</dbReference>
<dbReference type="GO" id="GO:0005783">
    <property type="term" value="C:endoplasmic reticulum"/>
    <property type="evidence" value="ECO:0007669"/>
    <property type="project" value="TreeGrafter"/>
</dbReference>
<comment type="caution">
    <text evidence="9">The sequence shown here is derived from an EMBL/GenBank/DDBJ whole genome shotgun (WGS) entry which is preliminary data.</text>
</comment>
<dbReference type="AlphaFoldDB" id="A0A1W0WZN3"/>
<dbReference type="InterPro" id="IPR045888">
    <property type="entry name" value="Erv"/>
</dbReference>
<dbReference type="PANTHER" id="PTHR10984">
    <property type="entry name" value="ENDOPLASMIC RETICULUM-GOLGI INTERMEDIATE COMPARTMENT PROTEIN"/>
    <property type="match status" value="1"/>
</dbReference>
<evidence type="ECO:0000256" key="6">
    <source>
        <dbReference type="SAM" id="Phobius"/>
    </source>
</evidence>
<evidence type="ECO:0000256" key="4">
    <source>
        <dbReference type="ARBA" id="ARBA00022989"/>
    </source>
</evidence>
<keyword evidence="4 6" id="KW-1133">Transmembrane helix</keyword>
<dbReference type="PANTHER" id="PTHR10984:SF30">
    <property type="entry name" value="ENDOPLASMIC RETICULUM-GOLGI INTERMEDIATE COMPARTMENT PROTEIN 2"/>
    <property type="match status" value="1"/>
</dbReference>
<reference evidence="10" key="1">
    <citation type="submission" date="2017-01" db="EMBL/GenBank/DDBJ databases">
        <title>Comparative genomics of anhydrobiosis in the tardigrade Hypsibius dujardini.</title>
        <authorList>
            <person name="Yoshida Y."/>
            <person name="Koutsovoulos G."/>
            <person name="Laetsch D."/>
            <person name="Stevens L."/>
            <person name="Kumar S."/>
            <person name="Horikawa D."/>
            <person name="Ishino K."/>
            <person name="Komine S."/>
            <person name="Tomita M."/>
            <person name="Blaxter M."/>
            <person name="Arakawa K."/>
        </authorList>
    </citation>
    <scope>NUCLEOTIDE SEQUENCE [LARGE SCALE GENOMIC DNA]</scope>
    <source>
        <strain evidence="10">Z151</strain>
    </source>
</reference>
<keyword evidence="3 6" id="KW-0812">Transmembrane</keyword>
<keyword evidence="5 6" id="KW-0472">Membrane</keyword>
<sequence>MDETGLRRRKLAEESSLSPTKDAVKTIAALDVFPKVPSDFKKPTNCGAALTFICAAVCILLIVMEFFHYRQANLEFSYSVDKDHSSKLPVAIDITVAMPCEAIGADIVDLVNEQVDIDVGLNEEPAYFALSPEDEHNFQMRRQMNAYIAEEYHALHRYLWTTGHRSSWADPAPRKLVLRGNTRPDACRFYGLVHVNKMAGNFHVLAGKALHGADIHAHISFFVSEAESNFSHRIDRLGFGASDYAIINPLDGELKTTKHHSVSYQYNLKVVPTEVTSRFSTIMTYQYGVQATERILNHSSGVHGIPGIFIKYDINPMQINVSDKPVPILHFLVRVCGVVGGIFATTGILSSLINSIIQRFFAGEGQKKIPFYKQDSLTEPHPSKSPAASGPPNALFALLGGSTNTY</sequence>
<proteinExistence type="inferred from homology"/>
<evidence type="ECO:0000256" key="1">
    <source>
        <dbReference type="ARBA" id="ARBA00004457"/>
    </source>
</evidence>
<dbReference type="InterPro" id="IPR012936">
    <property type="entry name" value="Erv_C"/>
</dbReference>
<dbReference type="InterPro" id="IPR039542">
    <property type="entry name" value="Erv_N"/>
</dbReference>
<evidence type="ECO:0000313" key="9">
    <source>
        <dbReference type="EMBL" id="OQV20625.1"/>
    </source>
</evidence>
<evidence type="ECO:0000259" key="8">
    <source>
        <dbReference type="Pfam" id="PF13850"/>
    </source>
</evidence>